<evidence type="ECO:0000313" key="3">
    <source>
        <dbReference type="Proteomes" id="UP000827889"/>
    </source>
</evidence>
<gene>
    <name evidence="4" type="primary">LOC115745211</name>
</gene>
<dbReference type="InterPro" id="IPR000095">
    <property type="entry name" value="CRIB_dom"/>
</dbReference>
<evidence type="ECO:0000259" key="2">
    <source>
        <dbReference type="PROSITE" id="PS50108"/>
    </source>
</evidence>
<dbReference type="RefSeq" id="XP_030536507.2">
    <property type="nucleotide sequence ID" value="XM_030680647.2"/>
</dbReference>
<dbReference type="Proteomes" id="UP000827889">
    <property type="component" value="Chromosome 1"/>
</dbReference>
<feature type="region of interest" description="Disordered" evidence="1">
    <location>
        <begin position="40"/>
        <end position="66"/>
    </location>
</feature>
<evidence type="ECO:0000313" key="4">
    <source>
        <dbReference type="RefSeq" id="XP_030536507.2"/>
    </source>
</evidence>
<dbReference type="AlphaFoldDB" id="A0A8B8PQA2"/>
<feature type="domain" description="CRIB" evidence="2">
    <location>
        <begin position="109"/>
        <end position="122"/>
    </location>
</feature>
<keyword evidence="3" id="KW-1185">Reference proteome</keyword>
<protein>
    <submittedName>
        <fullName evidence="4">CRIB domain-containing protein RIC4-like isoform X1</fullName>
    </submittedName>
</protein>
<dbReference type="GeneID" id="115745211"/>
<dbReference type="PROSITE" id="PS50108">
    <property type="entry name" value="CRIB"/>
    <property type="match status" value="1"/>
</dbReference>
<reference evidence="3" key="1">
    <citation type="submission" date="2025-05" db="UniProtKB">
        <authorList>
            <consortium name="RefSeq"/>
        </authorList>
    </citation>
    <scope>NUCLEOTIDE SEQUENCE [LARGE SCALE GENOMIC DNA]</scope>
</reference>
<reference evidence="4" key="2">
    <citation type="submission" date="2025-08" db="UniProtKB">
        <authorList>
            <consortium name="RefSeq"/>
        </authorList>
    </citation>
    <scope>IDENTIFICATION</scope>
    <source>
        <tissue evidence="4">Leaf</tissue>
    </source>
</reference>
<dbReference type="KEGG" id="rarg:115745211"/>
<dbReference type="PANTHER" id="PTHR46931">
    <property type="entry name" value="CRIB DOMAIN-CONTAINING PROTEIN RIC2"/>
    <property type="match status" value="1"/>
</dbReference>
<dbReference type="Pfam" id="PF00786">
    <property type="entry name" value="PBD"/>
    <property type="match status" value="1"/>
</dbReference>
<sequence length="173" mass="19463">MKDRSERFMVLPFNISCASLSSVAVSTTCQEKQKTESLDVASIAKGRQNGEAGPSKERAKGSHGYPTLPKPNTNFGFWHKLRKSIKGFTQLFVYREEEEMEEIDVELEIGYPTDVKHVTHIGLDGSTHTDPVKEWENINTPELLAFPSLSLKQFEFAMAARTNRPLTTDPAKF</sequence>
<organism evidence="3 4">
    <name type="scientific">Rhodamnia argentea</name>
    <dbReference type="NCBI Taxonomy" id="178133"/>
    <lineage>
        <taxon>Eukaryota</taxon>
        <taxon>Viridiplantae</taxon>
        <taxon>Streptophyta</taxon>
        <taxon>Embryophyta</taxon>
        <taxon>Tracheophyta</taxon>
        <taxon>Spermatophyta</taxon>
        <taxon>Magnoliopsida</taxon>
        <taxon>eudicotyledons</taxon>
        <taxon>Gunneridae</taxon>
        <taxon>Pentapetalae</taxon>
        <taxon>rosids</taxon>
        <taxon>malvids</taxon>
        <taxon>Myrtales</taxon>
        <taxon>Myrtaceae</taxon>
        <taxon>Myrtoideae</taxon>
        <taxon>Myrteae</taxon>
        <taxon>Australasian group</taxon>
        <taxon>Rhodamnia</taxon>
    </lineage>
</organism>
<dbReference type="PANTHER" id="PTHR46931:SF14">
    <property type="entry name" value="CRIB DOMAIN-CONTAINING PROTEIN RIC2"/>
    <property type="match status" value="1"/>
</dbReference>
<evidence type="ECO:0000256" key="1">
    <source>
        <dbReference type="SAM" id="MobiDB-lite"/>
    </source>
</evidence>
<proteinExistence type="predicted"/>
<name>A0A8B8PQA2_9MYRT</name>
<dbReference type="SMART" id="SM00285">
    <property type="entry name" value="PBD"/>
    <property type="match status" value="1"/>
</dbReference>
<accession>A0A8B8PQA2</accession>
<dbReference type="InterPro" id="IPR044509">
    <property type="entry name" value="RIC2/4"/>
</dbReference>